<dbReference type="GO" id="GO:0008276">
    <property type="term" value="F:protein methyltransferase activity"/>
    <property type="evidence" value="ECO:0007669"/>
    <property type="project" value="TreeGrafter"/>
</dbReference>
<proteinExistence type="predicted"/>
<evidence type="ECO:0000256" key="1">
    <source>
        <dbReference type="ARBA" id="ARBA00022603"/>
    </source>
</evidence>
<keyword evidence="3" id="KW-0949">S-adenosyl-L-methionine</keyword>
<dbReference type="GO" id="GO:0032259">
    <property type="term" value="P:methylation"/>
    <property type="evidence" value="ECO:0007669"/>
    <property type="project" value="UniProtKB-KW"/>
</dbReference>
<evidence type="ECO:0000256" key="3">
    <source>
        <dbReference type="ARBA" id="ARBA00022691"/>
    </source>
</evidence>
<dbReference type="PANTHER" id="PTHR45875">
    <property type="entry name" value="METHYLTRANSFERASE N6AMT1"/>
    <property type="match status" value="1"/>
</dbReference>
<reference evidence="4 5" key="1">
    <citation type="submission" date="2017-07" db="EMBL/GenBank/DDBJ databases">
        <title>Draft Genome Sequences of Select Purple Nonsulfur Bacteria.</title>
        <authorList>
            <person name="Lasarre B."/>
            <person name="Mckinlay J.B."/>
        </authorList>
    </citation>
    <scope>NUCLEOTIDE SEQUENCE [LARGE SCALE GENOMIC DNA]</scope>
    <source>
        <strain evidence="4 5">DSM 11907</strain>
    </source>
</reference>
<dbReference type="Proteomes" id="UP000248863">
    <property type="component" value="Unassembled WGS sequence"/>
</dbReference>
<gene>
    <name evidence="4" type="ORF">CH338_26565</name>
</gene>
<dbReference type="InterPro" id="IPR029063">
    <property type="entry name" value="SAM-dependent_MTases_sf"/>
</dbReference>
<organism evidence="4 5">
    <name type="scientific">Rhodoplanes elegans</name>
    <dbReference type="NCBI Taxonomy" id="29408"/>
    <lineage>
        <taxon>Bacteria</taxon>
        <taxon>Pseudomonadati</taxon>
        <taxon>Pseudomonadota</taxon>
        <taxon>Alphaproteobacteria</taxon>
        <taxon>Hyphomicrobiales</taxon>
        <taxon>Nitrobacteraceae</taxon>
        <taxon>Rhodoplanes</taxon>
    </lineage>
</organism>
<dbReference type="GO" id="GO:0008757">
    <property type="term" value="F:S-adenosylmethionine-dependent methyltransferase activity"/>
    <property type="evidence" value="ECO:0007669"/>
    <property type="project" value="TreeGrafter"/>
</dbReference>
<dbReference type="InterPro" id="IPR052190">
    <property type="entry name" value="Euk-Arch_PrmC-MTase"/>
</dbReference>
<dbReference type="CDD" id="cd02440">
    <property type="entry name" value="AdoMet_MTases"/>
    <property type="match status" value="1"/>
</dbReference>
<dbReference type="OrthoDB" id="8137816at2"/>
<evidence type="ECO:0000313" key="5">
    <source>
        <dbReference type="Proteomes" id="UP000248863"/>
    </source>
</evidence>
<dbReference type="GO" id="GO:0035657">
    <property type="term" value="C:eRF1 methyltransferase complex"/>
    <property type="evidence" value="ECO:0007669"/>
    <property type="project" value="TreeGrafter"/>
</dbReference>
<dbReference type="EMBL" id="NPEU01000541">
    <property type="protein sequence ID" value="RAI31030.1"/>
    <property type="molecule type" value="Genomic_DNA"/>
</dbReference>
<accession>A0A327JWZ1</accession>
<dbReference type="AlphaFoldDB" id="A0A327JWZ1"/>
<dbReference type="SUPFAM" id="SSF53335">
    <property type="entry name" value="S-adenosyl-L-methionine-dependent methyltransferases"/>
    <property type="match status" value="1"/>
</dbReference>
<dbReference type="PANTHER" id="PTHR45875:SF1">
    <property type="entry name" value="METHYLTRANSFERASE N6AMT1"/>
    <property type="match status" value="1"/>
</dbReference>
<dbReference type="Pfam" id="PF06325">
    <property type="entry name" value="PrmA"/>
    <property type="match status" value="1"/>
</dbReference>
<keyword evidence="1 4" id="KW-0489">Methyltransferase</keyword>
<dbReference type="Gene3D" id="3.40.50.150">
    <property type="entry name" value="Vaccinia Virus protein VP39"/>
    <property type="match status" value="1"/>
</dbReference>
<keyword evidence="5" id="KW-1185">Reference proteome</keyword>
<evidence type="ECO:0000256" key="2">
    <source>
        <dbReference type="ARBA" id="ARBA00022679"/>
    </source>
</evidence>
<name>A0A327JWZ1_9BRAD</name>
<comment type="caution">
    <text evidence="4">The sequence shown here is derived from an EMBL/GenBank/DDBJ whole genome shotgun (WGS) entry which is preliminary data.</text>
</comment>
<keyword evidence="2 4" id="KW-0808">Transferase</keyword>
<protein>
    <submittedName>
        <fullName evidence="4">Methyltransferase</fullName>
    </submittedName>
</protein>
<sequence length="243" mass="26196">MHDVLDDPYRLGHPRKAPHLGRRAFRSFIHFFSYHLFLKRGSRRTVDAAGFRLAVLPTVFDPRRFLTSEFFAAHLGTLDLGGLRVADVGTGSGILALAAARAGAERVLAVDINPNAARAAVENAAANGLGDRVAGIGSNLLSAVAPEPMFDLILSSPPSFPGEPRDVADRAWVAGPDYRDIAGLFVQARERLTPGGRMLVLFSSDSDLHRLGALISEAGFAARLVGERSIVLESFVLYELRPV</sequence>
<evidence type="ECO:0000313" key="4">
    <source>
        <dbReference type="EMBL" id="RAI31030.1"/>
    </source>
</evidence>
<dbReference type="RefSeq" id="WP_111360039.1">
    <property type="nucleotide sequence ID" value="NZ_NHSK01000234.1"/>
</dbReference>